<evidence type="ECO:0000313" key="3">
    <source>
        <dbReference type="Proteomes" id="UP000701801"/>
    </source>
</evidence>
<dbReference type="EMBL" id="CAJVRM010000702">
    <property type="protein sequence ID" value="CAG8983014.1"/>
    <property type="molecule type" value="Genomic_DNA"/>
</dbReference>
<dbReference type="Pfam" id="PF20150">
    <property type="entry name" value="2EXR"/>
    <property type="match status" value="1"/>
</dbReference>
<accession>A0A9N9LXQ1</accession>
<dbReference type="PANTHER" id="PTHR35910">
    <property type="entry name" value="2EXR DOMAIN-CONTAINING PROTEIN"/>
    <property type="match status" value="1"/>
</dbReference>
<proteinExistence type="predicted"/>
<gene>
    <name evidence="2" type="ORF">HYALB_00003593</name>
</gene>
<organism evidence="2 3">
    <name type="scientific">Hymenoscyphus albidus</name>
    <dbReference type="NCBI Taxonomy" id="595503"/>
    <lineage>
        <taxon>Eukaryota</taxon>
        <taxon>Fungi</taxon>
        <taxon>Dikarya</taxon>
        <taxon>Ascomycota</taxon>
        <taxon>Pezizomycotina</taxon>
        <taxon>Leotiomycetes</taxon>
        <taxon>Helotiales</taxon>
        <taxon>Helotiaceae</taxon>
        <taxon>Hymenoscyphus</taxon>
    </lineage>
</organism>
<dbReference type="InterPro" id="IPR045518">
    <property type="entry name" value="2EXR"/>
</dbReference>
<dbReference type="OrthoDB" id="3541481at2759"/>
<dbReference type="PANTHER" id="PTHR35910:SF6">
    <property type="entry name" value="2EXR DOMAIN-CONTAINING PROTEIN"/>
    <property type="match status" value="1"/>
</dbReference>
<sequence length="229" mass="26546">MASQIIDATAGGDCATEFTCFPRLPTELRLKIWGIICNTGRDLWIGAKYYRNTSDYSKLSEDEKEDTYLVFRYYTFSLPPAVLHVNHESRFEGLKYYTLAFGSGYKSAGQKFETTPRTYVNFQVDRICPHVKCMTLNCTPWGLMVRQPIRCLAFPWHRRDDSNNYFHFFAMMAQGIETHAAPFFLKNIEEFTLYDPEILKGPTKDLPKEQSQEAMSFTFYDLCYAVLAT</sequence>
<feature type="domain" description="2EXR" evidence="1">
    <location>
        <begin position="18"/>
        <end position="127"/>
    </location>
</feature>
<dbReference type="AlphaFoldDB" id="A0A9N9LXQ1"/>
<evidence type="ECO:0000259" key="1">
    <source>
        <dbReference type="Pfam" id="PF20150"/>
    </source>
</evidence>
<reference evidence="2" key="1">
    <citation type="submission" date="2021-07" db="EMBL/GenBank/DDBJ databases">
        <authorList>
            <person name="Durling M."/>
        </authorList>
    </citation>
    <scope>NUCLEOTIDE SEQUENCE</scope>
</reference>
<dbReference type="Proteomes" id="UP000701801">
    <property type="component" value="Unassembled WGS sequence"/>
</dbReference>
<protein>
    <recommendedName>
        <fullName evidence="1">2EXR domain-containing protein</fullName>
    </recommendedName>
</protein>
<evidence type="ECO:0000313" key="2">
    <source>
        <dbReference type="EMBL" id="CAG8983014.1"/>
    </source>
</evidence>
<name>A0A9N9LXQ1_9HELO</name>
<comment type="caution">
    <text evidence="2">The sequence shown here is derived from an EMBL/GenBank/DDBJ whole genome shotgun (WGS) entry which is preliminary data.</text>
</comment>
<keyword evidence="3" id="KW-1185">Reference proteome</keyword>